<sequence>MKFLKPALAIVATGSLTIAAILPTTNDTKREIAVELNAKELKQVESAIMQSESKPTQNIATLPVEPPVINSSIENINYIVKVGDSLSSILARWNIPYTTLQKILETDLDYLHLDTIKPGDHLELEIDTLYDSLVEFVYNQSIIERAIYRLEEDGNYSYKFEERPSEWVNKLYTGSIQGSFSLSAHKQGLTSNQIANITRVLASKINFAKELRANDQFKVLIAEQHVDNHKTGRTEIKAIELNAHRKTISAFIADDGRFYDRNGESLEQAFDRFPVDKQFRRVTSHFNPQRKHPVTGRISPHNGTDYATPVGAPVYSIGDGKVIAVRNHPYAGKYLVIEHNNIYKTRYLHLSRFLVKKGDEIKRGQRIALSGATGRLTGPHLHFELLVRNRPVDAYNYDLPLASSISNDHLASFEQLIDEFDHLTSNEPSQTASSSVVSNTAS</sequence>
<keyword evidence="5" id="KW-0378">Hydrolase</keyword>
<keyword evidence="4" id="KW-0479">Metal-binding</keyword>
<evidence type="ECO:0000256" key="4">
    <source>
        <dbReference type="ARBA" id="ARBA00022723"/>
    </source>
</evidence>
<keyword evidence="12" id="KW-1185">Reference proteome</keyword>
<comment type="subcellular location">
    <subcellularLocation>
        <location evidence="2">Cell envelope</location>
    </subcellularLocation>
</comment>
<evidence type="ECO:0000313" key="12">
    <source>
        <dbReference type="Proteomes" id="UP000241771"/>
    </source>
</evidence>
<dbReference type="Gene3D" id="2.70.70.10">
    <property type="entry name" value="Glucose Permease (Domain IIA)"/>
    <property type="match status" value="1"/>
</dbReference>
<dbReference type="GO" id="GO:0030313">
    <property type="term" value="C:cell envelope"/>
    <property type="evidence" value="ECO:0007669"/>
    <property type="project" value="UniProtKB-SubCell"/>
</dbReference>
<evidence type="ECO:0000256" key="6">
    <source>
        <dbReference type="ARBA" id="ARBA00022833"/>
    </source>
</evidence>
<keyword evidence="7" id="KW-0482">Metalloprotease</keyword>
<dbReference type="PANTHER" id="PTHR21666">
    <property type="entry name" value="PEPTIDASE-RELATED"/>
    <property type="match status" value="1"/>
</dbReference>
<comment type="caution">
    <text evidence="11">The sequence shown here is derived from an EMBL/GenBank/DDBJ whole genome shotgun (WGS) entry which is preliminary data.</text>
</comment>
<feature type="domain" description="LysM" evidence="10">
    <location>
        <begin position="76"/>
        <end position="124"/>
    </location>
</feature>
<evidence type="ECO:0000256" key="5">
    <source>
        <dbReference type="ARBA" id="ARBA00022801"/>
    </source>
</evidence>
<dbReference type="InterPro" id="IPR018392">
    <property type="entry name" value="LysM"/>
</dbReference>
<dbReference type="InterPro" id="IPR016047">
    <property type="entry name" value="M23ase_b-sheet_dom"/>
</dbReference>
<organism evidence="11 12">
    <name type="scientific">Photobacterium sanctipauli</name>
    <dbReference type="NCBI Taxonomy" id="1342794"/>
    <lineage>
        <taxon>Bacteria</taxon>
        <taxon>Pseudomonadati</taxon>
        <taxon>Pseudomonadota</taxon>
        <taxon>Gammaproteobacteria</taxon>
        <taxon>Vibrionales</taxon>
        <taxon>Vibrionaceae</taxon>
        <taxon>Photobacterium</taxon>
    </lineage>
</organism>
<feature type="chain" id="PRO_5015487109" evidence="9">
    <location>
        <begin position="20"/>
        <end position="442"/>
    </location>
</feature>
<proteinExistence type="predicted"/>
<reference evidence="11 12" key="1">
    <citation type="submission" date="2018-01" db="EMBL/GenBank/DDBJ databases">
        <title>Whole genome sequencing of Histamine producing bacteria.</title>
        <authorList>
            <person name="Butler K."/>
        </authorList>
    </citation>
    <scope>NUCLEOTIDE SEQUENCE [LARGE SCALE GENOMIC DNA]</scope>
    <source>
        <strain evidence="11 12">DSM 100436</strain>
    </source>
</reference>
<dbReference type="FunFam" id="2.70.70.10:FF:000002">
    <property type="entry name" value="Murein DD-endopeptidase MepM"/>
    <property type="match status" value="1"/>
</dbReference>
<name>A0A2T3N7T8_9GAMM</name>
<dbReference type="PROSITE" id="PS51782">
    <property type="entry name" value="LYSM"/>
    <property type="match status" value="1"/>
</dbReference>
<keyword evidence="9" id="KW-0732">Signal</keyword>
<dbReference type="EMBL" id="PYMA01000034">
    <property type="protein sequence ID" value="PSW09161.1"/>
    <property type="molecule type" value="Genomic_DNA"/>
</dbReference>
<dbReference type="InterPro" id="IPR050570">
    <property type="entry name" value="Cell_wall_metabolism_enzyme"/>
</dbReference>
<accession>A0A2T3N7T8</accession>
<dbReference type="Pfam" id="PF01551">
    <property type="entry name" value="Peptidase_M23"/>
    <property type="match status" value="1"/>
</dbReference>
<comment type="cofactor">
    <cofactor evidence="1">
        <name>Zn(2+)</name>
        <dbReference type="ChEBI" id="CHEBI:29105"/>
    </cofactor>
</comment>
<dbReference type="CDD" id="cd00118">
    <property type="entry name" value="LysM"/>
    <property type="match status" value="1"/>
</dbReference>
<dbReference type="AlphaFoldDB" id="A0A2T3N7T8"/>
<dbReference type="InterPro" id="IPR011055">
    <property type="entry name" value="Dup_hybrid_motif"/>
</dbReference>
<dbReference type="SUPFAM" id="SSF51261">
    <property type="entry name" value="Duplicated hybrid motif"/>
    <property type="match status" value="1"/>
</dbReference>
<gene>
    <name evidence="11" type="ORF">C9I98_26120</name>
</gene>
<protein>
    <submittedName>
        <fullName evidence="11">Peptidase M23</fullName>
    </submittedName>
</protein>
<dbReference type="Gene3D" id="3.10.450.350">
    <property type="match status" value="2"/>
</dbReference>
<evidence type="ECO:0000259" key="10">
    <source>
        <dbReference type="PROSITE" id="PS51782"/>
    </source>
</evidence>
<evidence type="ECO:0000256" key="3">
    <source>
        <dbReference type="ARBA" id="ARBA00022670"/>
    </source>
</evidence>
<dbReference type="OrthoDB" id="9805070at2"/>
<keyword evidence="6" id="KW-0862">Zinc</keyword>
<evidence type="ECO:0000256" key="8">
    <source>
        <dbReference type="ARBA" id="ARBA00060568"/>
    </source>
</evidence>
<dbReference type="Proteomes" id="UP000241771">
    <property type="component" value="Unassembled WGS sequence"/>
</dbReference>
<dbReference type="Pfam" id="PF19425">
    <property type="entry name" value="Csd3_N2"/>
    <property type="match status" value="1"/>
</dbReference>
<evidence type="ECO:0000256" key="2">
    <source>
        <dbReference type="ARBA" id="ARBA00004196"/>
    </source>
</evidence>
<evidence type="ECO:0000256" key="1">
    <source>
        <dbReference type="ARBA" id="ARBA00001947"/>
    </source>
</evidence>
<dbReference type="GO" id="GO:0046872">
    <property type="term" value="F:metal ion binding"/>
    <property type="evidence" value="ECO:0007669"/>
    <property type="project" value="UniProtKB-KW"/>
</dbReference>
<dbReference type="GO" id="GO:0006508">
    <property type="term" value="P:proteolysis"/>
    <property type="evidence" value="ECO:0007669"/>
    <property type="project" value="UniProtKB-KW"/>
</dbReference>
<evidence type="ECO:0000313" key="11">
    <source>
        <dbReference type="EMBL" id="PSW09161.1"/>
    </source>
</evidence>
<comment type="pathway">
    <text evidence="8">Cell wall degradation; peptidoglycan degradation.</text>
</comment>
<dbReference type="GO" id="GO:0004222">
    <property type="term" value="F:metalloendopeptidase activity"/>
    <property type="evidence" value="ECO:0007669"/>
    <property type="project" value="TreeGrafter"/>
</dbReference>
<evidence type="ECO:0000256" key="7">
    <source>
        <dbReference type="ARBA" id="ARBA00023049"/>
    </source>
</evidence>
<dbReference type="CDD" id="cd12797">
    <property type="entry name" value="M23_peptidase"/>
    <property type="match status" value="1"/>
</dbReference>
<feature type="signal peptide" evidence="9">
    <location>
        <begin position="1"/>
        <end position="19"/>
    </location>
</feature>
<evidence type="ECO:0000256" key="9">
    <source>
        <dbReference type="SAM" id="SignalP"/>
    </source>
</evidence>
<dbReference type="RefSeq" id="WP_036819599.1">
    <property type="nucleotide sequence ID" value="NZ_JGVO01000228.1"/>
</dbReference>
<keyword evidence="3" id="KW-0645">Protease</keyword>
<dbReference type="PANTHER" id="PTHR21666:SF292">
    <property type="entry name" value="MUREIN DD-ENDOPEPTIDASE MEPM"/>
    <property type="match status" value="1"/>
</dbReference>
<dbReference type="InterPro" id="IPR045834">
    <property type="entry name" value="Csd3_N2"/>
</dbReference>